<reference evidence="2" key="1">
    <citation type="thesis" date="2020" institute="ProQuest LLC" country="789 East Eisenhower Parkway, Ann Arbor, MI, USA">
        <title>Comparative Genomics and Chromosome Evolution.</title>
        <authorList>
            <person name="Mudd A.B."/>
        </authorList>
    </citation>
    <scope>NUCLEOTIDE SEQUENCE</scope>
    <source>
        <strain evidence="2">HN-11 Male</strain>
        <tissue evidence="2">Kidney and liver</tissue>
    </source>
</reference>
<gene>
    <name evidence="2" type="ORF">GDO78_011432</name>
</gene>
<feature type="compositionally biased region" description="Low complexity" evidence="1">
    <location>
        <begin position="41"/>
        <end position="52"/>
    </location>
</feature>
<dbReference type="Proteomes" id="UP000770717">
    <property type="component" value="Unassembled WGS sequence"/>
</dbReference>
<organism evidence="2 3">
    <name type="scientific">Eleutherodactylus coqui</name>
    <name type="common">Puerto Rican coqui</name>
    <dbReference type="NCBI Taxonomy" id="57060"/>
    <lineage>
        <taxon>Eukaryota</taxon>
        <taxon>Metazoa</taxon>
        <taxon>Chordata</taxon>
        <taxon>Craniata</taxon>
        <taxon>Vertebrata</taxon>
        <taxon>Euteleostomi</taxon>
        <taxon>Amphibia</taxon>
        <taxon>Batrachia</taxon>
        <taxon>Anura</taxon>
        <taxon>Neobatrachia</taxon>
        <taxon>Hyloidea</taxon>
        <taxon>Eleutherodactylidae</taxon>
        <taxon>Eleutherodactylinae</taxon>
        <taxon>Eleutherodactylus</taxon>
        <taxon>Eleutherodactylus</taxon>
    </lineage>
</organism>
<protein>
    <submittedName>
        <fullName evidence="2">Uncharacterized protein</fullName>
    </submittedName>
</protein>
<evidence type="ECO:0000313" key="2">
    <source>
        <dbReference type="EMBL" id="KAG9482785.1"/>
    </source>
</evidence>
<dbReference type="AlphaFoldDB" id="A0A8J6F936"/>
<evidence type="ECO:0000313" key="3">
    <source>
        <dbReference type="Proteomes" id="UP000770717"/>
    </source>
</evidence>
<feature type="region of interest" description="Disordered" evidence="1">
    <location>
        <begin position="39"/>
        <end position="66"/>
    </location>
</feature>
<evidence type="ECO:0000256" key="1">
    <source>
        <dbReference type="SAM" id="MobiDB-lite"/>
    </source>
</evidence>
<name>A0A8J6F936_ELECQ</name>
<dbReference type="EMBL" id="WNTK01000006">
    <property type="protein sequence ID" value="KAG9482785.1"/>
    <property type="molecule type" value="Genomic_DNA"/>
</dbReference>
<accession>A0A8J6F936</accession>
<keyword evidence="3" id="KW-1185">Reference proteome</keyword>
<proteinExistence type="predicted"/>
<sequence length="82" mass="9253">MLIRNFECSFGCDWRRGHAVNHICRKTSPIRRAADLLEASLPLQQPPKQNLPSAPPAPSSGEGQRHSYVYNRTKYLLGCELC</sequence>
<comment type="caution">
    <text evidence="2">The sequence shown here is derived from an EMBL/GenBank/DDBJ whole genome shotgun (WGS) entry which is preliminary data.</text>
</comment>